<accession>A0A1S7LG12</accession>
<sequence length="59" mass="6871">MASSTNSVVERVIKEPLGRPRGSFFSPFLQPFLHATINHKTPFYLYSFHYILLLTLKRC</sequence>
<name>A0A1S7LG12_MAGMO</name>
<reference evidence="1" key="1">
    <citation type="submission" date="2015-04" db="EMBL/GenBank/DDBJ databases">
        <authorList>
            <person name="Syromyatnikov M.Y."/>
            <person name="Popov V.N."/>
        </authorList>
    </citation>
    <scope>NUCLEOTIDE SEQUENCE</scope>
    <source>
        <strain evidence="1">MO-1</strain>
    </source>
</reference>
<dbReference type="AlphaFoldDB" id="A0A1S7LG12"/>
<proteinExistence type="predicted"/>
<gene>
    <name evidence="1" type="ORF">MAGMO_0788</name>
</gene>
<protein>
    <submittedName>
        <fullName evidence="1">Uncharacterized protein</fullName>
    </submittedName>
</protein>
<organism evidence="1">
    <name type="scientific">Magnetococcus massalia (strain MO-1)</name>
    <dbReference type="NCBI Taxonomy" id="451514"/>
    <lineage>
        <taxon>Bacteria</taxon>
        <taxon>Pseudomonadati</taxon>
        <taxon>Pseudomonadota</taxon>
        <taxon>Magnetococcia</taxon>
        <taxon>Magnetococcales</taxon>
        <taxon>Magnetococcaceae</taxon>
        <taxon>Magnetococcus</taxon>
    </lineage>
</organism>
<evidence type="ECO:0000313" key="1">
    <source>
        <dbReference type="EMBL" id="CRH04989.1"/>
    </source>
</evidence>
<dbReference type="EMBL" id="LO017727">
    <property type="protein sequence ID" value="CRH04989.1"/>
    <property type="molecule type" value="Genomic_DNA"/>
</dbReference>